<sequence>MQNQPFNVLFLCTGNSTRSIMAEVLMNQMGQGNFKAYSAGTHPRGELHPMTTLFLQQHQIDTSTLSSKSWLLFAEVHAPKMDFIFTVCDQAAGESCPAWPGQPITAHWGFSDPALFKGTEEQKLKEFSRIYKEISNRIRIFMSLPFHKLDRMSLQQELNRIGK</sequence>
<dbReference type="AlphaFoldDB" id="A0A0J5KL63"/>
<evidence type="ECO:0000313" key="4">
    <source>
        <dbReference type="Proteomes" id="UP000036196"/>
    </source>
</evidence>
<dbReference type="RefSeq" id="WP_032655872.1">
    <property type="nucleotide sequence ID" value="NZ_LDZF01000055.1"/>
</dbReference>
<feature type="domain" description="Phosphotyrosine protein phosphatase I" evidence="2">
    <location>
        <begin position="6"/>
        <end position="144"/>
    </location>
</feature>
<reference evidence="3 4" key="1">
    <citation type="submission" date="2015-05" db="EMBL/GenBank/DDBJ databases">
        <title>Genome sequences of Pluralibacter gergoviae.</title>
        <authorList>
            <person name="Greninger A.L."/>
            <person name="Miller S."/>
        </authorList>
    </citation>
    <scope>NUCLEOTIDE SEQUENCE [LARGE SCALE GENOMIC DNA]</scope>
    <source>
        <strain evidence="3 4">JS81F13</strain>
    </source>
</reference>
<dbReference type="Gene3D" id="3.40.50.2300">
    <property type="match status" value="1"/>
</dbReference>
<proteinExistence type="predicted"/>
<dbReference type="PANTHER" id="PTHR43428">
    <property type="entry name" value="ARSENATE REDUCTASE"/>
    <property type="match status" value="1"/>
</dbReference>
<evidence type="ECO:0000313" key="3">
    <source>
        <dbReference type="EMBL" id="KMK07325.1"/>
    </source>
</evidence>
<evidence type="ECO:0000256" key="1">
    <source>
        <dbReference type="ARBA" id="ARBA00022849"/>
    </source>
</evidence>
<dbReference type="SMART" id="SM00226">
    <property type="entry name" value="LMWPc"/>
    <property type="match status" value="1"/>
</dbReference>
<dbReference type="InterPro" id="IPR023485">
    <property type="entry name" value="Ptyr_pPase"/>
</dbReference>
<dbReference type="PATRIC" id="fig|61647.15.peg.4562"/>
<dbReference type="SUPFAM" id="SSF52788">
    <property type="entry name" value="Phosphotyrosine protein phosphatases I"/>
    <property type="match status" value="1"/>
</dbReference>
<organism evidence="3 4">
    <name type="scientific">Pluralibacter gergoviae</name>
    <name type="common">Enterobacter gergoviae</name>
    <dbReference type="NCBI Taxonomy" id="61647"/>
    <lineage>
        <taxon>Bacteria</taxon>
        <taxon>Pseudomonadati</taxon>
        <taxon>Pseudomonadota</taxon>
        <taxon>Gammaproteobacteria</taxon>
        <taxon>Enterobacterales</taxon>
        <taxon>Enterobacteriaceae</taxon>
        <taxon>Pluralibacter</taxon>
    </lineage>
</organism>
<name>A0A0J5KL63_PLUGE</name>
<accession>A0A0J5KL63</accession>
<gene>
    <name evidence="3" type="ORF">ABW06_25315</name>
</gene>
<dbReference type="Proteomes" id="UP000036196">
    <property type="component" value="Unassembled WGS sequence"/>
</dbReference>
<dbReference type="PANTHER" id="PTHR43428:SF1">
    <property type="entry name" value="ARSENATE REDUCTASE"/>
    <property type="match status" value="1"/>
</dbReference>
<evidence type="ECO:0000259" key="2">
    <source>
        <dbReference type="SMART" id="SM00226"/>
    </source>
</evidence>
<dbReference type="Pfam" id="PF01451">
    <property type="entry name" value="LMWPc"/>
    <property type="match status" value="1"/>
</dbReference>
<dbReference type="CDD" id="cd16345">
    <property type="entry name" value="LMWP_ArsC"/>
    <property type="match status" value="1"/>
</dbReference>
<protein>
    <recommendedName>
        <fullName evidence="2">Phosphotyrosine protein phosphatase I domain-containing protein</fullName>
    </recommendedName>
</protein>
<keyword evidence="4" id="KW-1185">Reference proteome</keyword>
<comment type="caution">
    <text evidence="3">The sequence shown here is derived from an EMBL/GenBank/DDBJ whole genome shotgun (WGS) entry which is preliminary data.</text>
</comment>
<keyword evidence="1" id="KW-0059">Arsenical resistance</keyword>
<dbReference type="EMBL" id="LDZF01000055">
    <property type="protein sequence ID" value="KMK07325.1"/>
    <property type="molecule type" value="Genomic_DNA"/>
</dbReference>
<dbReference type="InterPro" id="IPR036196">
    <property type="entry name" value="Ptyr_pPase_sf"/>
</dbReference>
<dbReference type="GO" id="GO:0046685">
    <property type="term" value="P:response to arsenic-containing substance"/>
    <property type="evidence" value="ECO:0007669"/>
    <property type="project" value="UniProtKB-KW"/>
</dbReference>